<evidence type="ECO:0000259" key="2">
    <source>
        <dbReference type="Pfam" id="PF17409"/>
    </source>
</evidence>
<dbReference type="Proteomes" id="UP001269267">
    <property type="component" value="Unassembled WGS sequence"/>
</dbReference>
<accession>A0ABU1GA42</accession>
<reference evidence="3 4" key="1">
    <citation type="submission" date="2023-04" db="EMBL/GenBank/DDBJ databases">
        <title>A long-awaited taxogenomic arrangement of the family Halomonadaceae.</title>
        <authorList>
            <person name="De La Haba R."/>
            <person name="Chuvochina M."/>
            <person name="Wittouck S."/>
            <person name="Arahal D.R."/>
            <person name="Sanchez-Porro C."/>
            <person name="Hugenholtz P."/>
            <person name="Ventosa A."/>
        </authorList>
    </citation>
    <scope>NUCLEOTIDE SEQUENCE [LARGE SCALE GENOMIC DNA]</scope>
    <source>
        <strain evidence="3 4">DSM 18042</strain>
    </source>
</reference>
<feature type="domain" description="MoaF C-terminal" evidence="2">
    <location>
        <begin position="153"/>
        <end position="266"/>
    </location>
</feature>
<proteinExistence type="predicted"/>
<organism evidence="3 4">
    <name type="scientific">Vreelandella gomseomensis</name>
    <dbReference type="NCBI Taxonomy" id="370766"/>
    <lineage>
        <taxon>Bacteria</taxon>
        <taxon>Pseudomonadati</taxon>
        <taxon>Pseudomonadota</taxon>
        <taxon>Gammaproteobacteria</taxon>
        <taxon>Oceanospirillales</taxon>
        <taxon>Halomonadaceae</taxon>
        <taxon>Vreelandella</taxon>
    </lineage>
</organism>
<sequence>MTTTSSPTDWISVADLEKGFATGSYALDNSADLTGKQVELHAADGTVRRLEFDQEQLSIDGGEAAKVRITSVREGVYLLDWLDERTKPATSYTVVLDTLTDSYTQVIGTLPTFDVIKTGLYERALGGRPLTDVKVDISHGAVNTPYRDGACPHAQTDELIGVRNLYHYSPTEVYEHVYLNAHFYTWHCLKGVEQGLCDTDACHYYKITDALYLFIWREKIVPTLGIVMVDERNHRSDGKIFGVGDTEDAPLANFPMASYCQRLTDTEYPDDL</sequence>
<protein>
    <submittedName>
        <fullName evidence="3">MoaF C-terminal domain-containing protein</fullName>
    </submittedName>
</protein>
<dbReference type="RefSeq" id="WP_230445475.1">
    <property type="nucleotide sequence ID" value="NZ_JARWAI010000003.1"/>
</dbReference>
<dbReference type="Gene3D" id="2.40.128.20">
    <property type="match status" value="1"/>
</dbReference>
<keyword evidence="4" id="KW-1185">Reference proteome</keyword>
<name>A0ABU1GA42_9GAMM</name>
<feature type="domain" description="Molybdenum cofactor biosynthesis protein F N-terminal" evidence="1">
    <location>
        <begin position="9"/>
        <end position="111"/>
    </location>
</feature>
<dbReference type="InterPro" id="IPR012674">
    <property type="entry name" value="Calycin"/>
</dbReference>
<dbReference type="EMBL" id="JARWAI010000003">
    <property type="protein sequence ID" value="MDR5874316.1"/>
    <property type="molecule type" value="Genomic_DNA"/>
</dbReference>
<evidence type="ECO:0000313" key="4">
    <source>
        <dbReference type="Proteomes" id="UP001269267"/>
    </source>
</evidence>
<gene>
    <name evidence="3" type="ORF">QC815_05205</name>
</gene>
<evidence type="ECO:0000313" key="3">
    <source>
        <dbReference type="EMBL" id="MDR5874316.1"/>
    </source>
</evidence>
<dbReference type="InterPro" id="IPR024724">
    <property type="entry name" value="MoaF_N"/>
</dbReference>
<comment type="caution">
    <text evidence="3">The sequence shown here is derived from an EMBL/GenBank/DDBJ whole genome shotgun (WGS) entry which is preliminary data.</text>
</comment>
<dbReference type="Pfam" id="PF10703">
    <property type="entry name" value="MoaF"/>
    <property type="match status" value="1"/>
</dbReference>
<dbReference type="Pfam" id="PF17409">
    <property type="entry name" value="MoaF_C"/>
    <property type="match status" value="1"/>
</dbReference>
<dbReference type="InterPro" id="IPR035348">
    <property type="entry name" value="MoaF_C"/>
</dbReference>
<evidence type="ECO:0000259" key="1">
    <source>
        <dbReference type="Pfam" id="PF10703"/>
    </source>
</evidence>